<dbReference type="InterPro" id="IPR016024">
    <property type="entry name" value="ARM-type_fold"/>
</dbReference>
<evidence type="ECO:0000256" key="1">
    <source>
        <dbReference type="ARBA" id="ARBA00038349"/>
    </source>
</evidence>
<feature type="compositionally biased region" description="Polar residues" evidence="2">
    <location>
        <begin position="526"/>
        <end position="538"/>
    </location>
</feature>
<dbReference type="EMBL" id="JBAMIC010000018">
    <property type="protein sequence ID" value="KAK7094849.1"/>
    <property type="molecule type" value="Genomic_DNA"/>
</dbReference>
<evidence type="ECO:0000256" key="2">
    <source>
        <dbReference type="SAM" id="MobiDB-lite"/>
    </source>
</evidence>
<keyword evidence="5" id="KW-1185">Reference proteome</keyword>
<dbReference type="InterPro" id="IPR011009">
    <property type="entry name" value="Kinase-like_dom_sf"/>
</dbReference>
<feature type="compositionally biased region" description="Acidic residues" evidence="2">
    <location>
        <begin position="599"/>
        <end position="609"/>
    </location>
</feature>
<evidence type="ECO:0000313" key="5">
    <source>
        <dbReference type="Proteomes" id="UP001374579"/>
    </source>
</evidence>
<accession>A0AAN9G4T6</accession>
<dbReference type="AlphaFoldDB" id="A0AAN9G4T6"/>
<dbReference type="PROSITE" id="PS50011">
    <property type="entry name" value="PROTEIN_KINASE_DOM"/>
    <property type="match status" value="1"/>
</dbReference>
<feature type="compositionally biased region" description="Low complexity" evidence="2">
    <location>
        <begin position="710"/>
        <end position="731"/>
    </location>
</feature>
<feature type="compositionally biased region" description="Polar residues" evidence="2">
    <location>
        <begin position="680"/>
        <end position="703"/>
    </location>
</feature>
<gene>
    <name evidence="4" type="ORF">V1264_006342</name>
</gene>
<sequence>MGAENSVLEGCEWGDEVNADSLDWDLQHAETKDGRAITVFQPQKSERKYRDMIQQLAKSLKTLRHPSILRYVGAGKTSEGCFLVTEQATPLASVLDKLSPLEVCAGLSDVLDALMFLHDKVGITHNNIGVGAVFVAKDGGWRLGELQHACPFASATSEFLDACRAYRDQVGLSPEEKQGAVEVKGGQGHARDMFALGVFIEQLCETLTELGEFSKTFEQRVGACMAADPTQRPSVLELKNDSLFQNDFIQILNFVRNVALKTADEKTEFFSGLLPRLLALPEELVARRLAIPLLSRFVLLDETAVAHVVPHLLTPKTDDTSAAGRPGLTPVLSGELFKAHIIPELQHIFLVHDAHIRLVVLQYFSHYVHLFEHDKLQDEIFPQILLGLRDTSDVIVASSLRALADLVPLLGGDAVIGGQRKTFFFHGMPKFSPNREKDARASSVTDMMRSVKSSGSLSLANGKPLLKDLAALASGSAAKPNRDPAEQERKRIERERRREEARQRKEERQRKLKLQRLEMKNENQKGESTGTDFSSRIISDTHEKVSDKQDSDQDDKDNSKLHSKLGDSDEDSDKIVYVDDENSNDNKTSLEEEKFASEVSEEEWEDWEDNGSGSVIKSQDDAINDEIEAELVRMSGKANHPESSKKTQTSPDPYRHGSPAEIDSPFDSVVSSPEHANPHFTANQQKVSGQSPSRADSKQTSSKGLKLVAKNKTATSASAKTASAKTAQAKKPPVSDDLGLGYDIKSLELTAVKEEMDFFADMTPAIKPSADKGLGVSSIMESRKDLTSTEVEQGLVTSSLFAMTAAEGEEESGGWGETDDWGVNDF</sequence>
<feature type="region of interest" description="Disordered" evidence="2">
    <location>
        <begin position="805"/>
        <end position="826"/>
    </location>
</feature>
<organism evidence="4 5">
    <name type="scientific">Littorina saxatilis</name>
    <dbReference type="NCBI Taxonomy" id="31220"/>
    <lineage>
        <taxon>Eukaryota</taxon>
        <taxon>Metazoa</taxon>
        <taxon>Spiralia</taxon>
        <taxon>Lophotrochozoa</taxon>
        <taxon>Mollusca</taxon>
        <taxon>Gastropoda</taxon>
        <taxon>Caenogastropoda</taxon>
        <taxon>Littorinimorpha</taxon>
        <taxon>Littorinoidea</taxon>
        <taxon>Littorinidae</taxon>
        <taxon>Littorina</taxon>
    </lineage>
</organism>
<evidence type="ECO:0000259" key="3">
    <source>
        <dbReference type="PROSITE" id="PS50011"/>
    </source>
</evidence>
<dbReference type="SMART" id="SM00220">
    <property type="entry name" value="S_TKc"/>
    <property type="match status" value="1"/>
</dbReference>
<dbReference type="Proteomes" id="UP001374579">
    <property type="component" value="Unassembled WGS sequence"/>
</dbReference>
<feature type="compositionally biased region" description="Acidic residues" evidence="2">
    <location>
        <begin position="807"/>
        <end position="826"/>
    </location>
</feature>
<feature type="compositionally biased region" description="Basic and acidic residues" evidence="2">
    <location>
        <begin position="480"/>
        <end position="525"/>
    </location>
</feature>
<dbReference type="GO" id="GO:0004672">
    <property type="term" value="F:protein kinase activity"/>
    <property type="evidence" value="ECO:0007669"/>
    <property type="project" value="InterPro"/>
</dbReference>
<protein>
    <recommendedName>
        <fullName evidence="3">Protein kinase domain-containing protein</fullName>
    </recommendedName>
</protein>
<dbReference type="Gene3D" id="3.30.200.20">
    <property type="entry name" value="Phosphorylase Kinase, domain 1"/>
    <property type="match status" value="1"/>
</dbReference>
<feature type="region of interest" description="Disordered" evidence="2">
    <location>
        <begin position="473"/>
        <end position="739"/>
    </location>
</feature>
<feature type="compositionally biased region" description="Basic and acidic residues" evidence="2">
    <location>
        <begin position="539"/>
        <end position="577"/>
    </location>
</feature>
<dbReference type="SUPFAM" id="SSF48371">
    <property type="entry name" value="ARM repeat"/>
    <property type="match status" value="1"/>
</dbReference>
<comment type="similarity">
    <text evidence="1">Belongs to the protein kinase superfamily.</text>
</comment>
<evidence type="ECO:0000313" key="4">
    <source>
        <dbReference type="EMBL" id="KAK7094849.1"/>
    </source>
</evidence>
<feature type="domain" description="Protein kinase" evidence="3">
    <location>
        <begin position="1"/>
        <end position="244"/>
    </location>
</feature>
<dbReference type="PANTHER" id="PTHR12984:SF15">
    <property type="entry name" value="PROTEIN-ASSOCIATING WITH THE CARBOXYL-TERMINAL DOMAIN OF EZRIN"/>
    <property type="match status" value="1"/>
</dbReference>
<comment type="caution">
    <text evidence="4">The sequence shown here is derived from an EMBL/GenBank/DDBJ whole genome shotgun (WGS) entry which is preliminary data.</text>
</comment>
<dbReference type="Gene3D" id="1.25.10.10">
    <property type="entry name" value="Leucine-rich Repeat Variant"/>
    <property type="match status" value="1"/>
</dbReference>
<proteinExistence type="inferred from homology"/>
<dbReference type="InterPro" id="IPR011989">
    <property type="entry name" value="ARM-like"/>
</dbReference>
<reference evidence="4 5" key="1">
    <citation type="submission" date="2024-02" db="EMBL/GenBank/DDBJ databases">
        <title>Chromosome-scale genome assembly of the rough periwinkle Littorina saxatilis.</title>
        <authorList>
            <person name="De Jode A."/>
            <person name="Faria R."/>
            <person name="Formenti G."/>
            <person name="Sims Y."/>
            <person name="Smith T.P."/>
            <person name="Tracey A."/>
            <person name="Wood J.M.D."/>
            <person name="Zagrodzka Z.B."/>
            <person name="Johannesson K."/>
            <person name="Butlin R.K."/>
            <person name="Leder E.H."/>
        </authorList>
    </citation>
    <scope>NUCLEOTIDE SEQUENCE [LARGE SCALE GENOMIC DNA]</scope>
    <source>
        <strain evidence="4">Snail1</strain>
        <tissue evidence="4">Muscle</tissue>
    </source>
</reference>
<dbReference type="InterPro" id="IPR051177">
    <property type="entry name" value="CIK-Related_Protein"/>
</dbReference>
<dbReference type="InterPro" id="IPR000719">
    <property type="entry name" value="Prot_kinase_dom"/>
</dbReference>
<dbReference type="SUPFAM" id="SSF56112">
    <property type="entry name" value="Protein kinase-like (PK-like)"/>
    <property type="match status" value="1"/>
</dbReference>
<dbReference type="PANTHER" id="PTHR12984">
    <property type="entry name" value="SCY1-RELATED S/T PROTEIN KINASE-LIKE"/>
    <property type="match status" value="1"/>
</dbReference>
<dbReference type="GO" id="GO:0005524">
    <property type="term" value="F:ATP binding"/>
    <property type="evidence" value="ECO:0007669"/>
    <property type="project" value="InterPro"/>
</dbReference>
<name>A0AAN9G4T6_9CAEN</name>
<dbReference type="Gene3D" id="1.10.510.10">
    <property type="entry name" value="Transferase(Phosphotransferase) domain 1"/>
    <property type="match status" value="1"/>
</dbReference>